<dbReference type="PANTHER" id="PTHR23348">
    <property type="entry name" value="PERIAXIN/AHNAK"/>
    <property type="match status" value="1"/>
</dbReference>
<comment type="subcellular location">
    <subcellularLocation>
        <location evidence="1">Nucleus</location>
    </subcellularLocation>
</comment>
<feature type="compositionally biased region" description="Polar residues" evidence="3">
    <location>
        <begin position="1287"/>
        <end position="1300"/>
    </location>
</feature>
<reference evidence="5" key="1">
    <citation type="submission" date="2011-10" db="EMBL/GenBank/DDBJ databases">
        <authorList>
            <consortium name="Soft-shell Turtle Genome Consortium"/>
        </authorList>
    </citation>
    <scope>NUCLEOTIDE SEQUENCE [LARGE SCALE GENOMIC DNA]</scope>
    <source>
        <strain evidence="5">Daiwa-1</strain>
    </source>
</reference>
<dbReference type="GO" id="GO:0043034">
    <property type="term" value="C:costamere"/>
    <property type="evidence" value="ECO:0007669"/>
    <property type="project" value="TreeGrafter"/>
</dbReference>
<dbReference type="Ensembl" id="ENSPSIT00000000499.1">
    <property type="protein sequence ID" value="ENSPSIP00000000499.1"/>
    <property type="gene ID" value="ENSPSIG00000000499.1"/>
</dbReference>
<dbReference type="Proteomes" id="UP000007267">
    <property type="component" value="Unassembled WGS sequence"/>
</dbReference>
<evidence type="ECO:0000313" key="4">
    <source>
        <dbReference type="Ensembl" id="ENSPSIP00000000499.1"/>
    </source>
</evidence>
<evidence type="ECO:0000313" key="5">
    <source>
        <dbReference type="Proteomes" id="UP000007267"/>
    </source>
</evidence>
<dbReference type="GeneTree" id="ENSGT00940000154902"/>
<feature type="compositionally biased region" description="Basic and acidic residues" evidence="3">
    <location>
        <begin position="1246"/>
        <end position="1265"/>
    </location>
</feature>
<proteinExistence type="predicted"/>
<feature type="compositionally biased region" description="Basic and acidic residues" evidence="3">
    <location>
        <begin position="1141"/>
        <end position="1163"/>
    </location>
</feature>
<keyword evidence="2" id="KW-0539">Nucleus</keyword>
<dbReference type="GO" id="GO:0005634">
    <property type="term" value="C:nucleus"/>
    <property type="evidence" value="ECO:0007669"/>
    <property type="project" value="UniProtKB-SubCell"/>
</dbReference>
<evidence type="ECO:0000256" key="1">
    <source>
        <dbReference type="ARBA" id="ARBA00004123"/>
    </source>
</evidence>
<accession>K7EXI9</accession>
<dbReference type="HOGENOM" id="CLU_259275_0_0_1"/>
<feature type="region of interest" description="Disordered" evidence="3">
    <location>
        <begin position="631"/>
        <end position="658"/>
    </location>
</feature>
<reference evidence="4" key="4">
    <citation type="submission" date="2025-09" db="UniProtKB">
        <authorList>
            <consortium name="Ensembl"/>
        </authorList>
    </citation>
    <scope>IDENTIFICATION</scope>
</reference>
<feature type="compositionally biased region" description="Basic and acidic residues" evidence="3">
    <location>
        <begin position="30"/>
        <end position="42"/>
    </location>
</feature>
<dbReference type="PANTHER" id="PTHR23348:SF42">
    <property type="entry name" value="PERIAXIN"/>
    <property type="match status" value="1"/>
</dbReference>
<sequence length="1328" mass="144748">MPKFSLPKMKSHKAQYSLPKLESDVSGSKPENESDIRVKISEKGSSGDGEGMVTKMPKVKLSSLELSQRETKAPRIDVDISFPATSAGSIELKSPEIGVEGSSEGIAVDGAVKNVEGLEGKITMPKFQKPKFGVSFPKGKVPESEINIPKMEADFPQVKIMTDIIAVEAPTMEVESAIANKETEFSGLKMKVPQIPEMDIKAPNIDINLKSCDSVPMAETGIQDSNMASKAGKVKGEIKSGDTDAEGKEGHFKLPKFKLPSFSWSPKKEASIKTDFEVPLEEPKITVSSSKIDTKLAETVTEGQDPSMDFDTEISTEKEEQKGQIKKPQFIMPKISFTKTKAPKSQVQLPKVGADVSVPKTEGDTQDLVQIPDIESSHTESIDEGAQISIKMPKVKIPTLEYSKPEIKVPKAEVGISLPKTDDIFPIYGASLQQADLKSGSAGVDVSLSSGIKFPTAEASTELTSPETGIEGPLAMDGADVKTDGPEEKIKMPKFQKSKFGISLPKGKRPESEISLPKMEAGVPQLTMTTDIADIAVEAPVLEVKSDVSDAGIEISDGKMKIPQVPITDIKTPEMDVNVPSVSGSVTGMAIQSPEMEDMKVQGEHEMKSGEIQTEEYQGWFKMPKFRMPTFGRSSSKEKRGDIDSEGTLEKPHVSAPSAEIQTEIEVPEYATSLTHVDTDPAAGKDVFKGKIKSDKANIPKVGVSLHKGESADVTLSKFEAKVSLPPEKAVLKVNIPETETYADVVKRGAEGQKLKTHTSKVTIPKVELSASEISASKTGVDISLPKADITLPECDLTLQEQKTKSEYAEVPTAECSIEVKSPERGDKTPSVEIPKVELNVLNLKRPHSDLMEPSTRISKPEKQSESLEINIRIPKLKVPAFTYDTPRTETDVSTSKIAKDLKGACTDIEAPKLEVSTRIPKERTESVGSNIQMPSVKGATMAQCDFKTQEVHVKLPSTDSSVSKAVLQIQGPLVEDKEIKTEGEVEAGCIDIERHETYSSLIIKESEIPSSEIKTAALGFSLLKAKIPESHMKLDMPVKLQSYTEYKQEMSENEVHPLKVSDGNLGVAIQNTDTTAFKLSGKSQSETDESNDVVSSSSVSLPKLKTFTVEMQPSSKLGDTQSAKQLEEIAVSPVYQEDEIVKIPEDEEKYMKDQNEKSDSKRSSSRFKFWLPSIGFSSSVDDTGSDSKPDVQKSVPEETQPPDSYVSYTDSSKQTEKTGWFRFPKLGFSSPSKKAKNVDTEEEETTLKETRTSDEESPSEKPETFFDAEESLSPKEETKKGEENEMTGTTSNVQVSGAIVTSSARTELILLERERSSQQSTSEKSTK</sequence>
<feature type="compositionally biased region" description="Basic and acidic residues" evidence="3">
    <location>
        <begin position="1273"/>
        <end position="1284"/>
    </location>
</feature>
<reference evidence="5" key="2">
    <citation type="journal article" date="2013" name="Nat. Genet.">
        <title>The draft genomes of soft-shell turtle and green sea turtle yield insights into the development and evolution of the turtle-specific body plan.</title>
        <authorList>
            <person name="Wang Z."/>
            <person name="Pascual-Anaya J."/>
            <person name="Zadissa A."/>
            <person name="Li W."/>
            <person name="Niimura Y."/>
            <person name="Huang Z."/>
            <person name="Li C."/>
            <person name="White S."/>
            <person name="Xiong Z."/>
            <person name="Fang D."/>
            <person name="Wang B."/>
            <person name="Ming Y."/>
            <person name="Chen Y."/>
            <person name="Zheng Y."/>
            <person name="Kuraku S."/>
            <person name="Pignatelli M."/>
            <person name="Herrero J."/>
            <person name="Beal K."/>
            <person name="Nozawa M."/>
            <person name="Li Q."/>
            <person name="Wang J."/>
            <person name="Zhang H."/>
            <person name="Yu L."/>
            <person name="Shigenobu S."/>
            <person name="Wang J."/>
            <person name="Liu J."/>
            <person name="Flicek P."/>
            <person name="Searle S."/>
            <person name="Wang J."/>
            <person name="Kuratani S."/>
            <person name="Yin Y."/>
            <person name="Aken B."/>
            <person name="Zhang G."/>
            <person name="Irie N."/>
        </authorList>
    </citation>
    <scope>NUCLEOTIDE SEQUENCE [LARGE SCALE GENOMIC DNA]</scope>
    <source>
        <strain evidence="5">Daiwa-1</strain>
    </source>
</reference>
<feature type="compositionally biased region" description="Basic and acidic residues" evidence="3">
    <location>
        <begin position="635"/>
        <end position="653"/>
    </location>
</feature>
<dbReference type="eggNOG" id="ENOG502R1NR">
    <property type="taxonomic scope" value="Eukaryota"/>
</dbReference>
<dbReference type="InterPro" id="IPR052082">
    <property type="entry name" value="Myelin_sheath_structural"/>
</dbReference>
<dbReference type="GO" id="GO:0043484">
    <property type="term" value="P:regulation of RNA splicing"/>
    <property type="evidence" value="ECO:0007669"/>
    <property type="project" value="TreeGrafter"/>
</dbReference>
<reference evidence="4" key="3">
    <citation type="submission" date="2025-08" db="UniProtKB">
        <authorList>
            <consortium name="Ensembl"/>
        </authorList>
    </citation>
    <scope>IDENTIFICATION</scope>
</reference>
<dbReference type="OMA" id="ISGPNIQ"/>
<protein>
    <recommendedName>
        <fullName evidence="6">Protein AHNAK2</fullName>
    </recommendedName>
</protein>
<feature type="region of interest" description="Disordered" evidence="3">
    <location>
        <begin position="1141"/>
        <end position="1300"/>
    </location>
</feature>
<name>K7EXI9_PELSI</name>
<organism evidence="4 5">
    <name type="scientific">Pelodiscus sinensis</name>
    <name type="common">Chinese softshell turtle</name>
    <name type="synonym">Trionyx sinensis</name>
    <dbReference type="NCBI Taxonomy" id="13735"/>
    <lineage>
        <taxon>Eukaryota</taxon>
        <taxon>Metazoa</taxon>
        <taxon>Chordata</taxon>
        <taxon>Craniata</taxon>
        <taxon>Vertebrata</taxon>
        <taxon>Euteleostomi</taxon>
        <taxon>Archelosauria</taxon>
        <taxon>Testudinata</taxon>
        <taxon>Testudines</taxon>
        <taxon>Cryptodira</taxon>
        <taxon>Trionychia</taxon>
        <taxon>Trionychidae</taxon>
        <taxon>Pelodiscus</taxon>
    </lineage>
</organism>
<evidence type="ECO:0008006" key="6">
    <source>
        <dbReference type="Google" id="ProtNLM"/>
    </source>
</evidence>
<dbReference type="STRING" id="13735.ENSPSIP00000000499"/>
<feature type="region of interest" description="Disordered" evidence="3">
    <location>
        <begin position="459"/>
        <end position="479"/>
    </location>
</feature>
<keyword evidence="5" id="KW-1185">Reference proteome</keyword>
<dbReference type="EMBL" id="AGCU01149192">
    <property type="status" value="NOT_ANNOTATED_CDS"/>
    <property type="molecule type" value="Genomic_DNA"/>
</dbReference>
<evidence type="ECO:0000256" key="3">
    <source>
        <dbReference type="SAM" id="MobiDB-lite"/>
    </source>
</evidence>
<evidence type="ECO:0000256" key="2">
    <source>
        <dbReference type="ARBA" id="ARBA00023242"/>
    </source>
</evidence>
<feature type="region of interest" description="Disordered" evidence="3">
    <location>
        <begin position="1"/>
        <end position="56"/>
    </location>
</feature>